<dbReference type="Gene3D" id="3.40.50.2020">
    <property type="match status" value="1"/>
</dbReference>
<keyword evidence="1" id="KW-0812">Transmembrane</keyword>
<dbReference type="RefSeq" id="WP_004294409.1">
    <property type="nucleotide sequence ID" value="NZ_AKBX01000001.1"/>
</dbReference>
<dbReference type="Proteomes" id="UP000003246">
    <property type="component" value="Unassembled WGS sequence"/>
</dbReference>
<evidence type="ECO:0000259" key="2">
    <source>
        <dbReference type="Pfam" id="PF00156"/>
    </source>
</evidence>
<gene>
    <name evidence="3" type="ORF">HMPREF1016_02364</name>
</gene>
<keyword evidence="1" id="KW-0472">Membrane</keyword>
<dbReference type="CDD" id="cd06223">
    <property type="entry name" value="PRTases_typeI"/>
    <property type="match status" value="1"/>
</dbReference>
<keyword evidence="1" id="KW-1133">Transmembrane helix</keyword>
<dbReference type="Pfam" id="PF00156">
    <property type="entry name" value="Pribosyltran"/>
    <property type="match status" value="1"/>
</dbReference>
<protein>
    <recommendedName>
        <fullName evidence="2">Phosphoribosyltransferase domain-containing protein</fullName>
    </recommendedName>
</protein>
<reference evidence="3 4" key="1">
    <citation type="submission" date="2010-10" db="EMBL/GenBank/DDBJ databases">
        <title>The Genome Sequence of Bacteroides eggerthii strain 1_2_48FAA.</title>
        <authorList>
            <consortium name="The Broad Institute Genome Sequencing Platform"/>
            <person name="Ward D."/>
            <person name="Earl A."/>
            <person name="Feldgarden M."/>
            <person name="Young S.K."/>
            <person name="Gargeya S."/>
            <person name="Zeng Q."/>
            <person name="Alvarado L."/>
            <person name="Berlin A."/>
            <person name="Bochicchio J."/>
            <person name="Chapman S.B."/>
            <person name="Chen Z."/>
            <person name="Freedman E."/>
            <person name="Gellesch M."/>
            <person name="Goldberg J."/>
            <person name="Griggs A."/>
            <person name="Gujja S."/>
            <person name="Heilman E."/>
            <person name="Heiman D."/>
            <person name="Howarth C."/>
            <person name="Mehta T."/>
            <person name="Neiman D."/>
            <person name="Pearson M."/>
            <person name="Roberts A."/>
            <person name="Saif S."/>
            <person name="Shea T."/>
            <person name="Shenoy N."/>
            <person name="Sisk P."/>
            <person name="Stolte C."/>
            <person name="Sykes S."/>
            <person name="White J."/>
            <person name="Yandava C."/>
            <person name="Allen-Vercoe E."/>
            <person name="Ambrose C."/>
            <person name="Strauss J."/>
            <person name="Daigneault M."/>
            <person name="Haas B."/>
            <person name="Nusbaum C."/>
            <person name="Birren B."/>
        </authorList>
    </citation>
    <scope>NUCLEOTIDE SEQUENCE [LARGE SCALE GENOMIC DNA]</scope>
    <source>
        <strain evidence="3 4">1_2_48FAA</strain>
    </source>
</reference>
<evidence type="ECO:0000256" key="1">
    <source>
        <dbReference type="SAM" id="Phobius"/>
    </source>
</evidence>
<sequence>MEAKLWFILLCSVVALLLYVIGFWRRKAGEAAFAAARAAATAEDRDRYCRLAVMAGHREACKMFCLARSDFFEDHRPLEPFKSHGIKVVFYGYYYPSRYTDLLNEEQRAFCRSLYQFKEGENHGIGFFKACMSALKLDDAPYHIMFMPCSDEFKYARRFKRLDWYIRTHRKGRTSGLYDVDVFEPRDSLHEAKGGENRILERNYRITGDIKGKQVIIVDDVLTSGQSMADYKEEIERCGGKVVAAIFYGKTVSVPPMLLVKAVVWGGYIKTG</sequence>
<dbReference type="AlphaFoldDB" id="E5X0A8"/>
<dbReference type="InterPro" id="IPR029057">
    <property type="entry name" value="PRTase-like"/>
</dbReference>
<feature type="domain" description="Phosphoribosyltransferase" evidence="2">
    <location>
        <begin position="199"/>
        <end position="245"/>
    </location>
</feature>
<evidence type="ECO:0000313" key="3">
    <source>
        <dbReference type="EMBL" id="EFV29469.1"/>
    </source>
</evidence>
<dbReference type="SUPFAM" id="SSF53271">
    <property type="entry name" value="PRTase-like"/>
    <property type="match status" value="1"/>
</dbReference>
<name>E5X0A8_9BACE</name>
<accession>E5X0A8</accession>
<evidence type="ECO:0000313" key="4">
    <source>
        <dbReference type="Proteomes" id="UP000003246"/>
    </source>
</evidence>
<proteinExistence type="predicted"/>
<dbReference type="HOGENOM" id="CLU_087200_0_0_10"/>
<organism evidence="3 4">
    <name type="scientific">Bacteroides eggerthii 1_2_48FAA</name>
    <dbReference type="NCBI Taxonomy" id="665953"/>
    <lineage>
        <taxon>Bacteria</taxon>
        <taxon>Pseudomonadati</taxon>
        <taxon>Bacteroidota</taxon>
        <taxon>Bacteroidia</taxon>
        <taxon>Bacteroidales</taxon>
        <taxon>Bacteroidaceae</taxon>
        <taxon>Bacteroides</taxon>
    </lineage>
</organism>
<comment type="caution">
    <text evidence="3">The sequence shown here is derived from an EMBL/GenBank/DDBJ whole genome shotgun (WGS) entry which is preliminary data.</text>
</comment>
<dbReference type="EMBL" id="ACWG01000030">
    <property type="protein sequence ID" value="EFV29469.1"/>
    <property type="molecule type" value="Genomic_DNA"/>
</dbReference>
<feature type="transmembrane region" description="Helical" evidence="1">
    <location>
        <begin position="6"/>
        <end position="24"/>
    </location>
</feature>
<dbReference type="InterPro" id="IPR000836">
    <property type="entry name" value="PRTase_dom"/>
</dbReference>